<evidence type="ECO:0000313" key="2">
    <source>
        <dbReference type="EMBL" id="AFC99633.1"/>
    </source>
</evidence>
<accession>H8IAF9</accession>
<keyword evidence="3" id="KW-1185">Reference proteome</keyword>
<dbReference type="PANTHER" id="PTHR40707">
    <property type="entry name" value="POSSIBLE NUCLEASE OF RNASE H FOLD, RUVC/YQGF FAMILY"/>
    <property type="match status" value="1"/>
</dbReference>
<keyword evidence="1" id="KW-0175">Coiled coil</keyword>
<proteinExistence type="predicted"/>
<dbReference type="HOGENOM" id="CLU_027052_1_0_2"/>
<dbReference type="AlphaFoldDB" id="H8IAF9"/>
<protein>
    <recommendedName>
        <fullName evidence="4">DUF460 domain-containing protein</fullName>
    </recommendedName>
</protein>
<dbReference type="eggNOG" id="arCOG04219">
    <property type="taxonomic scope" value="Archaea"/>
</dbReference>
<evidence type="ECO:0008006" key="4">
    <source>
        <dbReference type="Google" id="ProtNLM"/>
    </source>
</evidence>
<dbReference type="GeneID" id="11970996"/>
<dbReference type="Pfam" id="PF04312">
    <property type="entry name" value="DUF460"/>
    <property type="match status" value="1"/>
</dbReference>
<dbReference type="EMBL" id="CP003243">
    <property type="protein sequence ID" value="AFC99633.1"/>
    <property type="molecule type" value="Genomic_DNA"/>
</dbReference>
<dbReference type="PANTHER" id="PTHR40707:SF1">
    <property type="entry name" value="DUF460 DOMAIN-CONTAINING PROTEIN"/>
    <property type="match status" value="1"/>
</dbReference>
<gene>
    <name evidence="2" type="ordered locus">Mtc_0872</name>
</gene>
<dbReference type="Proteomes" id="UP000005233">
    <property type="component" value="Chromosome"/>
</dbReference>
<dbReference type="RefSeq" id="WP_014405471.1">
    <property type="nucleotide sequence ID" value="NC_017034.1"/>
</dbReference>
<dbReference type="Gene3D" id="1.10.287.1490">
    <property type="match status" value="1"/>
</dbReference>
<feature type="coiled-coil region" evidence="1">
    <location>
        <begin position="411"/>
        <end position="504"/>
    </location>
</feature>
<dbReference type="KEGG" id="mez:Mtc_0872"/>
<dbReference type="OrthoDB" id="15228at2157"/>
<evidence type="ECO:0000256" key="1">
    <source>
        <dbReference type="SAM" id="Coils"/>
    </source>
</evidence>
<organism evidence="2 3">
    <name type="scientific">Methanocella conradii (strain DSM 24694 / JCM 17849 / CGMCC 1.5162 / HZ254)</name>
    <dbReference type="NCBI Taxonomy" id="1041930"/>
    <lineage>
        <taxon>Archaea</taxon>
        <taxon>Methanobacteriati</taxon>
        <taxon>Methanobacteriota</taxon>
        <taxon>Stenosarchaea group</taxon>
        <taxon>Methanomicrobia</taxon>
        <taxon>Methanocellales</taxon>
        <taxon>Methanocellaceae</taxon>
        <taxon>Methanocella</taxon>
    </lineage>
</organism>
<reference evidence="2 3" key="1">
    <citation type="journal article" date="2012" name="J. Bacteriol.">
        <title>Complete genome sequence of a thermophilic methanogen, Methanocella conradii HZ254, isolated from Chinese rice field soil.</title>
        <authorList>
            <person name="Lu Z."/>
            <person name="Lu Y."/>
        </authorList>
    </citation>
    <scope>NUCLEOTIDE SEQUENCE [LARGE SCALE GENOMIC DNA]</scope>
    <source>
        <strain evidence="3">DSM 24694 / JCM 17849 / CGMCC 1.5162 / HZ254</strain>
    </source>
</reference>
<dbReference type="STRING" id="1041930.Mtc_0872"/>
<name>H8IAF9_METCZ</name>
<sequence>MALQTIFGVDIVKGSSRSREAPHYAVAILNGNVEKYSSVSRFKLLRLIKQYRPGILAVDSITELAENKKDLVSFLRRLPPEVKLVQVTGNEHQEPLTKLGRENGISFNPMVPEEEALAAACLASMGVGYIVSVFEDKTLIKVSRGRSPGRGGWSQNRYRRKVQGRVREKVREIEAKLKDRVYDLHITEGFGGYVNGTFIVNARRSELGIHSSREEDVQVTVTSVEKEAIEFIPLEKKKRDYIIVGVDPGTTTAVAILDLNGKLVEVSSSRVSSVPDIIEHISEMGRPVVIATDVVPPPAAVEKIKRTFNAVLFTPNERIPVEEKVRLARPLGYSNDHERDALAAAVKAFNAYKNKFAQIDKKTPSHLSGDVKALALEGKPVEVALDMLTAPPIAEKPKAPAQAETDVDGRLEELRAQLRRKDEQVEHLRAYVSDLKRELKHLELRLKSQERVIDRLKSKGLDEARKAREVAIRDGEISRLKKEVSGLKRRNAELQSNIDRLKDIRAMEFRGDKAPVKVIESLSRDAILECDRKFGIKAGDVIFIRDAGGGMEAASMLIERGVKALIKGTPMSHLAEEKFFKAGVPVLSREDVPLKFVDGYAVLDPGRLEAAMKRWKEEAADQERRSREERLLGIIDEYKARRAREYRRDGRTLQ</sequence>
<dbReference type="InterPro" id="IPR007408">
    <property type="entry name" value="DUF460"/>
</dbReference>
<evidence type="ECO:0000313" key="3">
    <source>
        <dbReference type="Proteomes" id="UP000005233"/>
    </source>
</evidence>